<feature type="binding site" evidence="12">
    <location>
        <position position="151"/>
    </location>
    <ligand>
        <name>Zn(2+)</name>
        <dbReference type="ChEBI" id="CHEBI:29105"/>
    </ligand>
</feature>
<dbReference type="Gene3D" id="3.20.20.140">
    <property type="entry name" value="Metal-dependent hydrolases"/>
    <property type="match status" value="1"/>
</dbReference>
<evidence type="ECO:0000256" key="6">
    <source>
        <dbReference type="ARBA" id="ARBA00023277"/>
    </source>
</evidence>
<feature type="binding site" evidence="11">
    <location>
        <position position="162"/>
    </location>
    <ligand>
        <name>substrate</name>
    </ligand>
</feature>
<name>A0A8J4M2Q1_9BACL</name>
<feature type="binding site" evidence="11">
    <location>
        <position position="249"/>
    </location>
    <ligand>
        <name>substrate</name>
    </ligand>
</feature>
<evidence type="ECO:0000256" key="5">
    <source>
        <dbReference type="ARBA" id="ARBA00022801"/>
    </source>
</evidence>
<protein>
    <recommendedName>
        <fullName evidence="3">N-acetylglucosamine-6-phosphate deacetylase</fullName>
        <ecNumber evidence="2">3.5.1.25</ecNumber>
    </recommendedName>
</protein>
<dbReference type="SUPFAM" id="SSF51338">
    <property type="entry name" value="Composite domain of metallo-dependent hydrolases"/>
    <property type="match status" value="1"/>
</dbReference>
<dbReference type="Proteomes" id="UP000677918">
    <property type="component" value="Unassembled WGS sequence"/>
</dbReference>
<sequence length="408" mass="43796">MNQQFGGRQRFANGKVFLDGVWRTGLDVIAADGIVTEIVEAQTEQHGHIASGHAERRASVDAECRIDLQGRMLIPGFIDLHVHGGGGFDVTSGTAADVAKAARFHASKGTTSWLPTTMTAERAVTEQAVQNIRQAMLSGTGGAEIVGIHLEGPFLNPARCGAQPVDRMRMPSQEELDTYLRLSDHQVRLITIAPELPDALAVIRYARSRGITVSIGHSDATYEQVRAAVAAGASHVTHLFNGMRPLHHREPGVAGAALMLDALTVELICDGIHVRPELIDYVFRTKPQEKIVLITDAIEACGCAEGRYQLGGQEVDVRHGEVRLATTQDLAGSMLTMDQALRNAVQFSGLPLASVLPMLTAHPARQIGIADRKGSIAPGKDADLVVLNDKLEVEAVYVRGKQVSASPN</sequence>
<keyword evidence="5 9" id="KW-0378">Hydrolase</keyword>
<dbReference type="RefSeq" id="WP_213412722.1">
    <property type="nucleotide sequence ID" value="NZ_BOVK01000037.1"/>
</dbReference>
<dbReference type="PANTHER" id="PTHR11113:SF14">
    <property type="entry name" value="N-ACETYLGLUCOSAMINE-6-PHOSPHATE DEACETYLASE"/>
    <property type="match status" value="1"/>
</dbReference>
<dbReference type="EC" id="3.5.1.25" evidence="2"/>
<dbReference type="FunFam" id="3.20.20.140:FF:000004">
    <property type="entry name" value="N-acetylglucosamine-6-phosphate deacetylase"/>
    <property type="match status" value="1"/>
</dbReference>
<evidence type="ECO:0000256" key="11">
    <source>
        <dbReference type="PIRSR" id="PIRSR038994-2"/>
    </source>
</evidence>
<keyword evidence="4 12" id="KW-0479">Metal-binding</keyword>
<comment type="pathway">
    <text evidence="8">Amino-sugar metabolism; N-acetylneuraminate degradation; D-fructose 6-phosphate from N-acetylneuraminate: step 4/5.</text>
</comment>
<comment type="similarity">
    <text evidence="1 9">Belongs to the metallo-dependent hydrolases superfamily. NagA family.</text>
</comment>
<evidence type="ECO:0000256" key="2">
    <source>
        <dbReference type="ARBA" id="ARBA00011899"/>
    </source>
</evidence>
<evidence type="ECO:0000256" key="1">
    <source>
        <dbReference type="ARBA" id="ARBA00010716"/>
    </source>
</evidence>
<dbReference type="Gene3D" id="2.30.40.10">
    <property type="entry name" value="Urease, subunit C, domain 1"/>
    <property type="match status" value="1"/>
</dbReference>
<comment type="cofactor">
    <cofactor evidence="12">
        <name>a divalent metal cation</name>
        <dbReference type="ChEBI" id="CHEBI:60240"/>
    </cofactor>
    <text evidence="12">Binds 1 divalent metal cation per subunit.</text>
</comment>
<dbReference type="CDD" id="cd00854">
    <property type="entry name" value="NagA"/>
    <property type="match status" value="1"/>
</dbReference>
<dbReference type="PANTHER" id="PTHR11113">
    <property type="entry name" value="N-ACETYLGLUCOSAMINE-6-PHOSPHATE DEACETYLASE"/>
    <property type="match status" value="1"/>
</dbReference>
<proteinExistence type="inferred from homology"/>
<dbReference type="NCBIfam" id="TIGR00221">
    <property type="entry name" value="nagA"/>
    <property type="match status" value="1"/>
</dbReference>
<comment type="caution">
    <text evidence="14">The sequence shown here is derived from an EMBL/GenBank/DDBJ whole genome shotgun (WGS) entry which is preliminary data.</text>
</comment>
<dbReference type="GO" id="GO:0008448">
    <property type="term" value="F:N-acetylglucosamine-6-phosphate deacetylase activity"/>
    <property type="evidence" value="ECO:0007669"/>
    <property type="project" value="UniProtKB-EC"/>
</dbReference>
<dbReference type="GO" id="GO:0046872">
    <property type="term" value="F:metal ion binding"/>
    <property type="evidence" value="ECO:0007669"/>
    <property type="project" value="UniProtKB-KW"/>
</dbReference>
<evidence type="ECO:0000256" key="8">
    <source>
        <dbReference type="ARBA" id="ARBA00060590"/>
    </source>
</evidence>
<evidence type="ECO:0000256" key="7">
    <source>
        <dbReference type="ARBA" id="ARBA00047647"/>
    </source>
</evidence>
<accession>A0A8J4M2Q1</accession>
<dbReference type="SUPFAM" id="SSF51556">
    <property type="entry name" value="Metallo-dependent hydrolases"/>
    <property type="match status" value="1"/>
</dbReference>
<dbReference type="EMBL" id="BOVK01000037">
    <property type="protein sequence ID" value="GIQ69934.1"/>
    <property type="molecule type" value="Genomic_DNA"/>
</dbReference>
<keyword evidence="6 9" id="KW-0119">Carbohydrate metabolism</keyword>
<evidence type="ECO:0000313" key="14">
    <source>
        <dbReference type="EMBL" id="GIQ69934.1"/>
    </source>
</evidence>
<feature type="binding site" evidence="11">
    <location>
        <begin position="241"/>
        <end position="242"/>
    </location>
    <ligand>
        <name>substrate</name>
    </ligand>
</feature>
<evidence type="ECO:0000256" key="4">
    <source>
        <dbReference type="ARBA" id="ARBA00022723"/>
    </source>
</evidence>
<evidence type="ECO:0000256" key="12">
    <source>
        <dbReference type="PIRSR" id="PIRSR038994-3"/>
    </source>
</evidence>
<dbReference type="InterPro" id="IPR003764">
    <property type="entry name" value="GlcNAc_6-P_deAcase"/>
</dbReference>
<feature type="binding site" evidence="11">
    <location>
        <position position="273"/>
    </location>
    <ligand>
        <name>substrate</name>
    </ligand>
</feature>
<feature type="active site" description="Proton donor/acceptor" evidence="10">
    <location>
        <position position="296"/>
    </location>
</feature>
<dbReference type="InterPro" id="IPR011059">
    <property type="entry name" value="Metal-dep_hydrolase_composite"/>
</dbReference>
<evidence type="ECO:0000256" key="10">
    <source>
        <dbReference type="PIRSR" id="PIRSR038994-1"/>
    </source>
</evidence>
<evidence type="ECO:0000256" key="3">
    <source>
        <dbReference type="ARBA" id="ARBA00018029"/>
    </source>
</evidence>
<organism evidence="14 15">
    <name type="scientific">Xylanibacillus composti</name>
    <dbReference type="NCBI Taxonomy" id="1572762"/>
    <lineage>
        <taxon>Bacteria</taxon>
        <taxon>Bacillati</taxon>
        <taxon>Bacillota</taxon>
        <taxon>Bacilli</taxon>
        <taxon>Bacillales</taxon>
        <taxon>Paenibacillaceae</taxon>
        <taxon>Xylanibacillus</taxon>
    </lineage>
</organism>
<feature type="binding site" evidence="11">
    <location>
        <begin position="330"/>
        <end position="332"/>
    </location>
    <ligand>
        <name>substrate</name>
    </ligand>
</feature>
<dbReference type="InterPro" id="IPR032466">
    <property type="entry name" value="Metal_Hydrolase"/>
</dbReference>
<evidence type="ECO:0000259" key="13">
    <source>
        <dbReference type="Pfam" id="PF01979"/>
    </source>
</evidence>
<dbReference type="AlphaFoldDB" id="A0A8J4M2Q1"/>
<dbReference type="InterPro" id="IPR006680">
    <property type="entry name" value="Amidohydro-rel"/>
</dbReference>
<evidence type="ECO:0000256" key="9">
    <source>
        <dbReference type="PIRNR" id="PIRNR038994"/>
    </source>
</evidence>
<keyword evidence="15" id="KW-1185">Reference proteome</keyword>
<dbReference type="GO" id="GO:0006046">
    <property type="term" value="P:N-acetylglucosamine catabolic process"/>
    <property type="evidence" value="ECO:0007669"/>
    <property type="project" value="TreeGrafter"/>
</dbReference>
<dbReference type="PIRSF" id="PIRSF038994">
    <property type="entry name" value="NagA"/>
    <property type="match status" value="1"/>
</dbReference>
<comment type="catalytic activity">
    <reaction evidence="7">
        <text>N-acetyl-D-glucosamine 6-phosphate + H2O = D-glucosamine 6-phosphate + acetate</text>
        <dbReference type="Rhea" id="RHEA:22936"/>
        <dbReference type="ChEBI" id="CHEBI:15377"/>
        <dbReference type="ChEBI" id="CHEBI:30089"/>
        <dbReference type="ChEBI" id="CHEBI:57513"/>
        <dbReference type="ChEBI" id="CHEBI:58725"/>
        <dbReference type="EC" id="3.5.1.25"/>
    </reaction>
</comment>
<gene>
    <name evidence="14" type="ORF">XYCOK13_27580</name>
</gene>
<reference evidence="14" key="1">
    <citation type="submission" date="2021-04" db="EMBL/GenBank/DDBJ databases">
        <title>Draft genome sequence of Xylanibacillus composti strain K13.</title>
        <authorList>
            <person name="Uke A."/>
            <person name="Chhe C."/>
            <person name="Baramee S."/>
            <person name="Kosugi A."/>
        </authorList>
    </citation>
    <scope>NUCLEOTIDE SEQUENCE</scope>
    <source>
        <strain evidence="14">K13</strain>
    </source>
</reference>
<feature type="binding site" evidence="12">
    <location>
        <position position="217"/>
    </location>
    <ligand>
        <name>Zn(2+)</name>
        <dbReference type="ChEBI" id="CHEBI:29105"/>
    </ligand>
</feature>
<dbReference type="Pfam" id="PF01979">
    <property type="entry name" value="Amidohydro_1"/>
    <property type="match status" value="1"/>
</dbReference>
<feature type="binding site" evidence="12">
    <location>
        <position position="238"/>
    </location>
    <ligand>
        <name>Zn(2+)</name>
        <dbReference type="ChEBI" id="CHEBI:29105"/>
    </ligand>
</feature>
<feature type="domain" description="Amidohydrolase-related" evidence="13">
    <location>
        <begin position="72"/>
        <end position="403"/>
    </location>
</feature>
<evidence type="ECO:0000313" key="15">
    <source>
        <dbReference type="Proteomes" id="UP000677918"/>
    </source>
</evidence>